<dbReference type="Gramene" id="GBG88720">
    <property type="protein sequence ID" value="GBG88720"/>
    <property type="gene ID" value="CBR_g48250"/>
</dbReference>
<evidence type="ECO:0000256" key="1">
    <source>
        <dbReference type="SAM" id="MobiDB-lite"/>
    </source>
</evidence>
<organism evidence="2 3">
    <name type="scientific">Chara braunii</name>
    <name type="common">Braun's stonewort</name>
    <dbReference type="NCBI Taxonomy" id="69332"/>
    <lineage>
        <taxon>Eukaryota</taxon>
        <taxon>Viridiplantae</taxon>
        <taxon>Streptophyta</taxon>
        <taxon>Charophyceae</taxon>
        <taxon>Charales</taxon>
        <taxon>Characeae</taxon>
        <taxon>Chara</taxon>
    </lineage>
</organism>
<proteinExistence type="predicted"/>
<dbReference type="EMBL" id="BFEA01000690">
    <property type="protein sequence ID" value="GBG88720.1"/>
    <property type="molecule type" value="Genomic_DNA"/>
</dbReference>
<name>A0A388M2C0_CHABU</name>
<dbReference type="Proteomes" id="UP000265515">
    <property type="component" value="Unassembled WGS sequence"/>
</dbReference>
<feature type="region of interest" description="Disordered" evidence="1">
    <location>
        <begin position="1"/>
        <end position="128"/>
    </location>
</feature>
<gene>
    <name evidence="2" type="ORF">CBR_g48250</name>
</gene>
<evidence type="ECO:0000313" key="3">
    <source>
        <dbReference type="Proteomes" id="UP000265515"/>
    </source>
</evidence>
<keyword evidence="3" id="KW-1185">Reference proteome</keyword>
<reference evidence="2 3" key="1">
    <citation type="journal article" date="2018" name="Cell">
        <title>The Chara Genome: Secondary Complexity and Implications for Plant Terrestrialization.</title>
        <authorList>
            <person name="Nishiyama T."/>
            <person name="Sakayama H."/>
            <person name="Vries J.D."/>
            <person name="Buschmann H."/>
            <person name="Saint-Marcoux D."/>
            <person name="Ullrich K.K."/>
            <person name="Haas F.B."/>
            <person name="Vanderstraeten L."/>
            <person name="Becker D."/>
            <person name="Lang D."/>
            <person name="Vosolsobe S."/>
            <person name="Rombauts S."/>
            <person name="Wilhelmsson P.K.I."/>
            <person name="Janitza P."/>
            <person name="Kern R."/>
            <person name="Heyl A."/>
            <person name="Rumpler F."/>
            <person name="Villalobos L.I.A.C."/>
            <person name="Clay J.M."/>
            <person name="Skokan R."/>
            <person name="Toyoda A."/>
            <person name="Suzuki Y."/>
            <person name="Kagoshima H."/>
            <person name="Schijlen E."/>
            <person name="Tajeshwar N."/>
            <person name="Catarino B."/>
            <person name="Hetherington A.J."/>
            <person name="Saltykova A."/>
            <person name="Bonnot C."/>
            <person name="Breuninger H."/>
            <person name="Symeonidi A."/>
            <person name="Radhakrishnan G.V."/>
            <person name="Van Nieuwerburgh F."/>
            <person name="Deforce D."/>
            <person name="Chang C."/>
            <person name="Karol K.G."/>
            <person name="Hedrich R."/>
            <person name="Ulvskov P."/>
            <person name="Glockner G."/>
            <person name="Delwiche C.F."/>
            <person name="Petrasek J."/>
            <person name="Van de Peer Y."/>
            <person name="Friml J."/>
            <person name="Beilby M."/>
            <person name="Dolan L."/>
            <person name="Kohara Y."/>
            <person name="Sugano S."/>
            <person name="Fujiyama A."/>
            <person name="Delaux P.-M."/>
            <person name="Quint M."/>
            <person name="TheiBen G."/>
            <person name="Hagemann M."/>
            <person name="Harholt J."/>
            <person name="Dunand C."/>
            <person name="Zachgo S."/>
            <person name="Langdale J."/>
            <person name="Maumus F."/>
            <person name="Straeten D.V.D."/>
            <person name="Gould S.B."/>
            <person name="Rensing S.A."/>
        </authorList>
    </citation>
    <scope>NUCLEOTIDE SEQUENCE [LARGE SCALE GENOMIC DNA]</scope>
    <source>
        <strain evidence="2 3">S276</strain>
    </source>
</reference>
<feature type="compositionally biased region" description="Basic and acidic residues" evidence="1">
    <location>
        <begin position="110"/>
        <end position="128"/>
    </location>
</feature>
<accession>A0A388M2C0</accession>
<evidence type="ECO:0000313" key="2">
    <source>
        <dbReference type="EMBL" id="GBG88720.1"/>
    </source>
</evidence>
<dbReference type="AlphaFoldDB" id="A0A388M2C0"/>
<sequence>MGDKAQASDEEGANRGEQRETWHGESEGRQDMRDEHEKGEERRESPLEGRSNHDSCEGYGTRTKIPYKYDSKNLTRGYSPIQTEDEEDEEDEEEDVQEIIEISSGDERDEISRPRDERRPPMHQPREEAFRWEDEFGPTPSHWFQKSTNVIKHEWIIKTRELAKAGVEATPLDFFSEAEFQEIARKRREIETFCLRVRKPVGEQGGQGIEQVEAQGSNKN</sequence>
<comment type="caution">
    <text evidence="2">The sequence shown here is derived from an EMBL/GenBank/DDBJ whole genome shotgun (WGS) entry which is preliminary data.</text>
</comment>
<feature type="compositionally biased region" description="Basic and acidic residues" evidence="1">
    <location>
        <begin position="1"/>
        <end position="56"/>
    </location>
</feature>
<feature type="compositionally biased region" description="Acidic residues" evidence="1">
    <location>
        <begin position="83"/>
        <end position="98"/>
    </location>
</feature>
<protein>
    <submittedName>
        <fullName evidence="2">Uncharacterized protein</fullName>
    </submittedName>
</protein>